<evidence type="ECO:0000313" key="2">
    <source>
        <dbReference type="Proteomes" id="UP000308713"/>
    </source>
</evidence>
<dbReference type="Proteomes" id="UP000308713">
    <property type="component" value="Unassembled WGS sequence"/>
</dbReference>
<reference evidence="1 2" key="1">
    <citation type="submission" date="2019-05" db="EMBL/GenBank/DDBJ databases">
        <title>Tamlana fucoidanivorans sp. nov., isolated from the surface of algae collected from Fujian province in China.</title>
        <authorList>
            <person name="Li J."/>
        </authorList>
    </citation>
    <scope>NUCLEOTIDE SEQUENCE [LARGE SCALE GENOMIC DNA]</scope>
    <source>
        <strain evidence="1 2">CW2-9</strain>
    </source>
</reference>
<dbReference type="RefSeq" id="WP_139698778.1">
    <property type="nucleotide sequence ID" value="NZ_VDCS01000021.1"/>
</dbReference>
<dbReference type="EMBL" id="VDCS01000021">
    <property type="protein sequence ID" value="TNJ41341.1"/>
    <property type="molecule type" value="Genomic_DNA"/>
</dbReference>
<comment type="caution">
    <text evidence="1">The sequence shown here is derived from an EMBL/GenBank/DDBJ whole genome shotgun (WGS) entry which is preliminary data.</text>
</comment>
<dbReference type="Pfam" id="PF07606">
    <property type="entry name" value="DUF1569"/>
    <property type="match status" value="1"/>
</dbReference>
<dbReference type="InterPro" id="IPR011463">
    <property type="entry name" value="DUF1569"/>
</dbReference>
<organism evidence="1 2">
    <name type="scientific">Allotamlana fucoidanivorans</name>
    <dbReference type="NCBI Taxonomy" id="2583814"/>
    <lineage>
        <taxon>Bacteria</taxon>
        <taxon>Pseudomonadati</taxon>
        <taxon>Bacteroidota</taxon>
        <taxon>Flavobacteriia</taxon>
        <taxon>Flavobacteriales</taxon>
        <taxon>Flavobacteriaceae</taxon>
        <taxon>Allotamlana</taxon>
    </lineage>
</organism>
<name>A0A5C4SDQ1_9FLAO</name>
<dbReference type="AlphaFoldDB" id="A0A5C4SDQ1"/>
<proteinExistence type="predicted"/>
<evidence type="ECO:0000313" key="1">
    <source>
        <dbReference type="EMBL" id="TNJ41341.1"/>
    </source>
</evidence>
<accession>A0A5C4SDQ1</accession>
<keyword evidence="2" id="KW-1185">Reference proteome</keyword>
<protein>
    <submittedName>
        <fullName evidence="1">DUF1569 domain-containing protein</fullName>
    </submittedName>
</protein>
<gene>
    <name evidence="1" type="ORF">FGF67_16035</name>
</gene>
<sequence length="110" mass="12691">MCCTYGLNSAIHKKPNSLKKALLKLFVKSAVVNEKPYPKNSRTAPQFLVAKQKNFIEEKERLINYLVKTQELGEGYFDGKESHSFGALTKSQWNNMFYKHLNHHLTQFGV</sequence>
<dbReference type="OrthoDB" id="2599194at2"/>